<keyword evidence="5" id="KW-0472">Membrane</keyword>
<evidence type="ECO:0000256" key="8">
    <source>
        <dbReference type="SAM" id="SignalP"/>
    </source>
</evidence>
<evidence type="ECO:0000256" key="4">
    <source>
        <dbReference type="ARBA" id="ARBA00022525"/>
    </source>
</evidence>
<evidence type="ECO:0000259" key="9">
    <source>
        <dbReference type="PROSITE" id="PS51034"/>
    </source>
</evidence>
<dbReference type="InterPro" id="IPR055356">
    <property type="entry name" value="ZP-N"/>
</dbReference>
<dbReference type="Ensembl" id="ENSLCAT00010046609.1">
    <property type="protein sequence ID" value="ENSLCAP00010045498.1"/>
    <property type="gene ID" value="ENSLCAG00010021144.1"/>
</dbReference>
<dbReference type="InterPro" id="IPR042235">
    <property type="entry name" value="ZP-C_dom"/>
</dbReference>
<dbReference type="Pfam" id="PF00100">
    <property type="entry name" value="Zona_pellucida"/>
    <property type="match status" value="1"/>
</dbReference>
<protein>
    <recommendedName>
        <fullName evidence="9">ZP domain-containing protein</fullName>
    </recommendedName>
</protein>
<dbReference type="GO" id="GO:0005886">
    <property type="term" value="C:plasma membrane"/>
    <property type="evidence" value="ECO:0007669"/>
    <property type="project" value="UniProtKB-SubCell"/>
</dbReference>
<reference evidence="10" key="3">
    <citation type="submission" date="2025-09" db="UniProtKB">
        <authorList>
            <consortium name="Ensembl"/>
        </authorList>
    </citation>
    <scope>IDENTIFICATION</scope>
</reference>
<comment type="subcellular location">
    <subcellularLocation>
        <location evidence="1">Cell membrane</location>
    </subcellularLocation>
    <subcellularLocation>
        <location evidence="2">Secreted</location>
    </subcellularLocation>
</comment>
<feature type="domain" description="ZP" evidence="9">
    <location>
        <begin position="610"/>
        <end position="879"/>
    </location>
</feature>
<dbReference type="Pfam" id="PF23344">
    <property type="entry name" value="ZP-N"/>
    <property type="match status" value="1"/>
</dbReference>
<dbReference type="PROSITE" id="PS51034">
    <property type="entry name" value="ZP_2"/>
    <property type="match status" value="1"/>
</dbReference>
<evidence type="ECO:0000256" key="2">
    <source>
        <dbReference type="ARBA" id="ARBA00004613"/>
    </source>
</evidence>
<dbReference type="Proteomes" id="UP000314980">
    <property type="component" value="Unassembled WGS sequence"/>
</dbReference>
<keyword evidence="3" id="KW-1003">Cell membrane</keyword>
<dbReference type="STRING" id="8187.ENSLCAP00010045498"/>
<dbReference type="InterPro" id="IPR048290">
    <property type="entry name" value="ZP_chr"/>
</dbReference>
<evidence type="ECO:0000313" key="11">
    <source>
        <dbReference type="Proteomes" id="UP000314980"/>
    </source>
</evidence>
<keyword evidence="7" id="KW-0325">Glycoprotein</keyword>
<keyword evidence="6" id="KW-1015">Disulfide bond</keyword>
<dbReference type="PANTHER" id="PTHR47130">
    <property type="entry name" value="SI:DKEY-19B23.11-RELATED"/>
    <property type="match status" value="1"/>
</dbReference>
<keyword evidence="8" id="KW-0732">Signal</keyword>
<evidence type="ECO:0000313" key="10">
    <source>
        <dbReference type="Ensembl" id="ENSLCAP00010045498.1"/>
    </source>
</evidence>
<evidence type="ECO:0000256" key="7">
    <source>
        <dbReference type="ARBA" id="ARBA00023180"/>
    </source>
</evidence>
<evidence type="ECO:0000256" key="3">
    <source>
        <dbReference type="ARBA" id="ARBA00022475"/>
    </source>
</evidence>
<reference evidence="10" key="2">
    <citation type="submission" date="2025-08" db="UniProtKB">
        <authorList>
            <consortium name="Ensembl"/>
        </authorList>
    </citation>
    <scope>IDENTIFICATION</scope>
</reference>
<feature type="signal peptide" evidence="8">
    <location>
        <begin position="1"/>
        <end position="21"/>
    </location>
</feature>
<dbReference type="InterPro" id="IPR017977">
    <property type="entry name" value="ZP_dom_CS"/>
</dbReference>
<dbReference type="AlphaFoldDB" id="A0A4W6F6C7"/>
<organism evidence="10 11">
    <name type="scientific">Lates calcarifer</name>
    <name type="common">Barramundi</name>
    <name type="synonym">Holocentrus calcarifer</name>
    <dbReference type="NCBI Taxonomy" id="8187"/>
    <lineage>
        <taxon>Eukaryota</taxon>
        <taxon>Metazoa</taxon>
        <taxon>Chordata</taxon>
        <taxon>Craniata</taxon>
        <taxon>Vertebrata</taxon>
        <taxon>Euteleostomi</taxon>
        <taxon>Actinopterygii</taxon>
        <taxon>Neopterygii</taxon>
        <taxon>Teleostei</taxon>
        <taxon>Neoteleostei</taxon>
        <taxon>Acanthomorphata</taxon>
        <taxon>Carangaria</taxon>
        <taxon>Carangaria incertae sedis</taxon>
        <taxon>Centropomidae</taxon>
        <taxon>Lates</taxon>
    </lineage>
</organism>
<keyword evidence="4" id="KW-0964">Secreted</keyword>
<keyword evidence="11" id="KW-1185">Reference proteome</keyword>
<evidence type="ECO:0000256" key="1">
    <source>
        <dbReference type="ARBA" id="ARBA00004236"/>
    </source>
</evidence>
<dbReference type="GO" id="GO:0005576">
    <property type="term" value="C:extracellular region"/>
    <property type="evidence" value="ECO:0007669"/>
    <property type="project" value="UniProtKB-SubCell"/>
</dbReference>
<dbReference type="PANTHER" id="PTHR47130:SF3">
    <property type="entry name" value="ZONA PELLUCIDA PROTEIN"/>
    <property type="match status" value="1"/>
</dbReference>
<reference evidence="11" key="1">
    <citation type="submission" date="2015-09" db="EMBL/GenBank/DDBJ databases">
        <authorList>
            <person name="Sai Rama Sridatta P."/>
        </authorList>
    </citation>
    <scope>NUCLEOTIDE SEQUENCE [LARGE SCALE GENOMIC DNA]</scope>
</reference>
<dbReference type="InterPro" id="IPR055355">
    <property type="entry name" value="ZP-C"/>
</dbReference>
<sequence>MGRLFGLGWFILLIAAVYIEAQKKPSINISSKCLGNVMRVDVGPLGGNFLEVAVVVNDSAILLTPSLASQCGFSIKINQMGNAMIYASLQNCFAQNVGDKAFTTTLTLRLHGNRMAEDELYQVAETCQYAAWASREIVCDRNYMEVSVKRAAPDDYALPENPVQGTNPKFGDPRRAAEKQTIDAGFRITTIMFYIPVEKVMGVTEAQRSGYGIANTPSRLVLRSPKTTPETYTQNVAGVHMTVLKTSTVFEKKWLATQIDAAAACPILEGSVSFTPNTITWYLPRHIDPLISSGQLQLLEVHIGVDGQRLDPAEMAARQYSLSINDVHIIIQIPVGAVGGYFKSHVQDDHYHTSYTIEPMLELLWTEDSIHEDTRYKVLFPITTPLLSRPPQVIDNTVPEQRMFKVLLGPFGSDVALMNISFPYEVLSVADCIARGFTVLEHMSPNSSSKVFMLEVPFTDPVVSQTRDMGYTVYSLHLTFGLLVLPEFAPFSHPVYLEAKLVDIVPPSVSGGCDYQNFYVLVQYGTQGANFQTIVGKQLLTSDLAEQYSFMENGTHLSFAVPFSSPDVVFEAIESSSVKTRLDVALLNPETNKNIKEFSLACNFPSTLIECFPNGTMTALAVKLESVPSLNPGQLTLRDPTCGPSYSDDRYAYFVFTGNSCGTTRKFFPNMMLYANEISLPDELEKIRESNTEDPEYELKIACYYDINTTHAVAFHTRPRRSEPYAENAKGELQVAMRLAVDDSYSVFHRAEDYPLAKYLQQPLYFEMELMRSTNPRVSLELENCWATLNSNRTSKPRWNLIIDGCANPVDPYQVLFHPVWVDARVQYPSHFKRFEVQMFAFAEDQDNLNRQLFVHCDVVICDARNPLGGVCSGPVFKPGKRDERSKTCCCRCTQLRTCVCRTHNYRLRNPNKQFLRVHTWYCFLGKIPVEVEV</sequence>
<accession>A0A4W6F6C7</accession>
<dbReference type="GeneTree" id="ENSGT00940000163503"/>
<dbReference type="PRINTS" id="PR00023">
    <property type="entry name" value="ZPELLUCIDA"/>
</dbReference>
<dbReference type="InParanoid" id="A0A4W6F6C7"/>
<proteinExistence type="predicted"/>
<dbReference type="Pfam" id="PF26562">
    <property type="entry name" value="Ig-like"/>
    <property type="match status" value="1"/>
</dbReference>
<evidence type="ECO:0000256" key="6">
    <source>
        <dbReference type="ARBA" id="ARBA00023157"/>
    </source>
</evidence>
<name>A0A4W6F6C7_LATCA</name>
<evidence type="ECO:0000256" key="5">
    <source>
        <dbReference type="ARBA" id="ARBA00023136"/>
    </source>
</evidence>
<dbReference type="SMART" id="SM00241">
    <property type="entry name" value="ZP"/>
    <property type="match status" value="1"/>
</dbReference>
<feature type="chain" id="PRO_5021375432" description="ZP domain-containing protein" evidence="8">
    <location>
        <begin position="22"/>
        <end position="934"/>
    </location>
</feature>
<dbReference type="Gene3D" id="2.60.40.4100">
    <property type="entry name" value="Zona pellucida, ZP-C domain"/>
    <property type="match status" value="1"/>
</dbReference>
<dbReference type="PROSITE" id="PS00682">
    <property type="entry name" value="ZP_1"/>
    <property type="match status" value="1"/>
</dbReference>
<dbReference type="InterPro" id="IPR058876">
    <property type="entry name" value="Ig-like_ZP"/>
</dbReference>
<dbReference type="Gene3D" id="2.60.40.3210">
    <property type="entry name" value="Zona pellucida, ZP-N domain"/>
    <property type="match status" value="1"/>
</dbReference>
<dbReference type="InterPro" id="IPR001507">
    <property type="entry name" value="ZP_dom"/>
</dbReference>